<proteinExistence type="predicted"/>
<dbReference type="Gene3D" id="2.60.120.860">
    <property type="match status" value="1"/>
</dbReference>
<dbReference type="RefSeq" id="WP_084575282.1">
    <property type="nucleotide sequence ID" value="NZ_CP155572.1"/>
</dbReference>
<evidence type="ECO:0000313" key="3">
    <source>
        <dbReference type="Proteomes" id="UP000192738"/>
    </source>
</evidence>
<dbReference type="STRING" id="112901.SAMN04488500_10658"/>
<sequence length="247" mass="28088">MKIVKNNKTFLLPELASVDGLGGHTIRTDDETRAYSHGRIETGDGKVDSKTIEVEVYIFGVNRLDHDQQYNSLLAAFNQKKYKLFVRDDRYMNIECMSKDTHEWFKGFQFVRSKLTVTLKAIDPFWYDTGSIIERRTITETPKTLIIDNPGNIDVSPVITITATNTCPSILITNITDENRQFQYADLQLTAGSTVKIDCQNGTVYRGTANSLNAFNGTFLKLLPGENEITYAGEDCVIDFEFTRRWL</sequence>
<dbReference type="OrthoDB" id="2079081at2"/>
<dbReference type="AlphaFoldDB" id="A0A1W2ARK0"/>
<evidence type="ECO:0000259" key="1">
    <source>
        <dbReference type="Pfam" id="PF22768"/>
    </source>
</evidence>
<keyword evidence="3" id="KW-1185">Reference proteome</keyword>
<gene>
    <name evidence="2" type="ORF">SAMN04488500_10658</name>
</gene>
<dbReference type="Pfam" id="PF22768">
    <property type="entry name" value="SPP1_Dit"/>
    <property type="match status" value="1"/>
</dbReference>
<dbReference type="Proteomes" id="UP000192738">
    <property type="component" value="Unassembled WGS sequence"/>
</dbReference>
<name>A0A1W2ARK0_9FIRM</name>
<evidence type="ECO:0000313" key="2">
    <source>
        <dbReference type="EMBL" id="SMC63142.1"/>
    </source>
</evidence>
<protein>
    <submittedName>
        <fullName evidence="2">Phage-related protein</fullName>
    </submittedName>
</protein>
<dbReference type="EMBL" id="FWXI01000006">
    <property type="protein sequence ID" value="SMC63142.1"/>
    <property type="molecule type" value="Genomic_DNA"/>
</dbReference>
<accession>A0A1W2ARK0</accession>
<feature type="domain" description="Siphovirus-type tail component C-terminal" evidence="1">
    <location>
        <begin position="151"/>
        <end position="246"/>
    </location>
</feature>
<dbReference type="InterPro" id="IPR054738">
    <property type="entry name" value="Siphovirus-type_tail_C"/>
</dbReference>
<reference evidence="2 3" key="1">
    <citation type="submission" date="2017-04" db="EMBL/GenBank/DDBJ databases">
        <authorList>
            <person name="Afonso C.L."/>
            <person name="Miller P.J."/>
            <person name="Scott M.A."/>
            <person name="Spackman E."/>
            <person name="Goraichik I."/>
            <person name="Dimitrov K.M."/>
            <person name="Suarez D.L."/>
            <person name="Swayne D.E."/>
        </authorList>
    </citation>
    <scope>NUCLEOTIDE SEQUENCE [LARGE SCALE GENOMIC DNA]</scope>
    <source>
        <strain evidence="2 3">DSM 5090</strain>
    </source>
</reference>
<organism evidence="2 3">
    <name type="scientific">Sporomusa malonica</name>
    <dbReference type="NCBI Taxonomy" id="112901"/>
    <lineage>
        <taxon>Bacteria</taxon>
        <taxon>Bacillati</taxon>
        <taxon>Bacillota</taxon>
        <taxon>Negativicutes</taxon>
        <taxon>Selenomonadales</taxon>
        <taxon>Sporomusaceae</taxon>
        <taxon>Sporomusa</taxon>
    </lineage>
</organism>